<accession>A0A2W1BM84</accession>
<dbReference type="Pfam" id="PF00406">
    <property type="entry name" value="ADK"/>
    <property type="match status" value="3"/>
</dbReference>
<keyword evidence="2" id="KW-0547">Nucleotide-binding</keyword>
<keyword evidence="3 4" id="KW-0418">Kinase</keyword>
<proteinExistence type="inferred from homology"/>
<gene>
    <name evidence="6" type="primary">HaOG207908</name>
    <name evidence="6" type="ORF">B5X24_HaOG207908</name>
</gene>
<dbReference type="OrthoDB" id="442176at2759"/>
<dbReference type="HAMAP" id="MF_00235">
    <property type="entry name" value="Adenylate_kinase_Adk"/>
    <property type="match status" value="2"/>
</dbReference>
<dbReference type="Proteomes" id="UP000249218">
    <property type="component" value="Unassembled WGS sequence"/>
</dbReference>
<name>A0A2W1BM84_HELAM</name>
<keyword evidence="1 4" id="KW-0808">Transferase</keyword>
<dbReference type="InterPro" id="IPR033690">
    <property type="entry name" value="Adenylat_kinase_CS"/>
</dbReference>
<dbReference type="InterPro" id="IPR027417">
    <property type="entry name" value="P-loop_NTPase"/>
</dbReference>
<dbReference type="InterPro" id="IPR000850">
    <property type="entry name" value="Adenylat/UMP-CMP_kin"/>
</dbReference>
<evidence type="ECO:0000256" key="1">
    <source>
        <dbReference type="ARBA" id="ARBA00022679"/>
    </source>
</evidence>
<dbReference type="SUPFAM" id="SSF52540">
    <property type="entry name" value="P-loop containing nucleoside triphosphate hydrolases"/>
    <property type="match status" value="3"/>
</dbReference>
<dbReference type="EMBL" id="KZ150052">
    <property type="protein sequence ID" value="PZC74387.1"/>
    <property type="molecule type" value="Genomic_DNA"/>
</dbReference>
<dbReference type="PROSITE" id="PS00113">
    <property type="entry name" value="ADENYLATE_KINASE"/>
    <property type="match status" value="1"/>
</dbReference>
<evidence type="ECO:0000313" key="6">
    <source>
        <dbReference type="EMBL" id="PZC74387.1"/>
    </source>
</evidence>
<dbReference type="PANTHER" id="PTHR23359">
    <property type="entry name" value="NUCLEOTIDE KINASE"/>
    <property type="match status" value="1"/>
</dbReference>
<protein>
    <recommendedName>
        <fullName evidence="8">Adenylate kinase</fullName>
    </recommendedName>
</protein>
<evidence type="ECO:0000256" key="5">
    <source>
        <dbReference type="SAM" id="MobiDB-lite"/>
    </source>
</evidence>
<evidence type="ECO:0008006" key="8">
    <source>
        <dbReference type="Google" id="ProtNLM"/>
    </source>
</evidence>
<keyword evidence="7" id="KW-1185">Reference proteome</keyword>
<evidence type="ECO:0000256" key="2">
    <source>
        <dbReference type="ARBA" id="ARBA00022741"/>
    </source>
</evidence>
<dbReference type="GO" id="GO:0006139">
    <property type="term" value="P:nucleobase-containing compound metabolic process"/>
    <property type="evidence" value="ECO:0007669"/>
    <property type="project" value="InterPro"/>
</dbReference>
<dbReference type="CDD" id="cd01428">
    <property type="entry name" value="ADK"/>
    <property type="match status" value="2"/>
</dbReference>
<comment type="similarity">
    <text evidence="4">Belongs to the adenylate kinase family.</text>
</comment>
<sequence length="570" mass="62508">MERKKCPGGCDGSKLEKLQAGPCGPEIVKGSQKKPAIDSSKKPIVWVLGGPGSGKGTQCDKIIAKYGFTHLSTGDLLRAEVKSGSARAKTLTTIMEKVLNNLYHQRFSRAASSGRADDNEETIKLRLKTFLDNNQQVLDQYPDKISRPAIDSSKKPIVWVLGGPGSGKGTQCDKIIAKYGFTHLSTGDLLRAEVKSGSARAKTLTTIMEKATAETLTKRLLGRAASSGRADDNEETIKLRLKTFLDNNQQVLDQYPQKLKRINAELSVDAIFAEKICPGCEEPEVEKRPACPLQCGSDKCKAYQNKSKFDPATKPIVWILGGPGCGKFTQCKKIMAKYGFTHLSTGDIIRAEVETGSSRAKCLASIMNRGGLVPNDFVLTVLKEAMEKKAQEGVRGFLIDGYPREKSQGCEFEKAIGRVSAILFFDASVESLVSRVLNRAQTSDRSDDNMDTLKLRIATFLKHNQGVIEPYGDRVYRINADQSPDEIFVEVEKVLDPIVAEAEAAEAALQEARANQMSEAMLAFKKSETKLAGYRSLSLDQPVKVSKPASRRESHNKMKTGSNHKRTPSR</sequence>
<dbReference type="Gene3D" id="3.40.50.300">
    <property type="entry name" value="P-loop containing nucleotide triphosphate hydrolases"/>
    <property type="match status" value="4"/>
</dbReference>
<dbReference type="GO" id="GO:0019205">
    <property type="term" value="F:nucleobase-containing compound kinase activity"/>
    <property type="evidence" value="ECO:0007669"/>
    <property type="project" value="InterPro"/>
</dbReference>
<evidence type="ECO:0000313" key="7">
    <source>
        <dbReference type="Proteomes" id="UP000249218"/>
    </source>
</evidence>
<dbReference type="PRINTS" id="PR00094">
    <property type="entry name" value="ADENYLTKNASE"/>
</dbReference>
<feature type="region of interest" description="Disordered" evidence="5">
    <location>
        <begin position="537"/>
        <end position="570"/>
    </location>
</feature>
<dbReference type="GO" id="GO:0005524">
    <property type="term" value="F:ATP binding"/>
    <property type="evidence" value="ECO:0007669"/>
    <property type="project" value="InterPro"/>
</dbReference>
<reference evidence="6 7" key="1">
    <citation type="journal article" date="2017" name="BMC Biol.">
        <title>Genomic innovations, transcriptional plasticity and gene loss underlying the evolution and divergence of two highly polyphagous and invasive Helicoverpa pest species.</title>
        <authorList>
            <person name="Pearce S.L."/>
            <person name="Clarke D.F."/>
            <person name="East P.D."/>
            <person name="Elfekih S."/>
            <person name="Gordon K.H."/>
            <person name="Jermiin L.S."/>
            <person name="McGaughran A."/>
            <person name="Oakeshott J.G."/>
            <person name="Papanikolaou A."/>
            <person name="Perera O.P."/>
            <person name="Rane R.V."/>
            <person name="Richards S."/>
            <person name="Tay W.T."/>
            <person name="Walsh T.K."/>
            <person name="Anderson A."/>
            <person name="Anderson C.J."/>
            <person name="Asgari S."/>
            <person name="Board P.G."/>
            <person name="Bretschneider A."/>
            <person name="Campbell P.M."/>
            <person name="Chertemps T."/>
            <person name="Christeller J.T."/>
            <person name="Coppin C.W."/>
            <person name="Downes S.J."/>
            <person name="Duan G."/>
            <person name="Farnsworth C.A."/>
            <person name="Good R.T."/>
            <person name="Han L.B."/>
            <person name="Han Y.C."/>
            <person name="Hatje K."/>
            <person name="Horne I."/>
            <person name="Huang Y.P."/>
            <person name="Hughes D.S."/>
            <person name="Jacquin-Joly E."/>
            <person name="James W."/>
            <person name="Jhangiani S."/>
            <person name="Kollmar M."/>
            <person name="Kuwar S.S."/>
            <person name="Li S."/>
            <person name="Liu N.Y."/>
            <person name="Maibeche M.T."/>
            <person name="Miller J.R."/>
            <person name="Montagne N."/>
            <person name="Perry T."/>
            <person name="Qu J."/>
            <person name="Song S.V."/>
            <person name="Sutton G.G."/>
            <person name="Vogel H."/>
            <person name="Walenz B.P."/>
            <person name="Xu W."/>
            <person name="Zhang H.J."/>
            <person name="Zou Z."/>
            <person name="Batterham P."/>
            <person name="Edwards O.R."/>
            <person name="Feyereisen R."/>
            <person name="Gibbs R.A."/>
            <person name="Heckel D.G."/>
            <person name="McGrath A."/>
            <person name="Robin C."/>
            <person name="Scherer S.E."/>
            <person name="Worley K.C."/>
            <person name="Wu Y.D."/>
        </authorList>
    </citation>
    <scope>NUCLEOTIDE SEQUENCE [LARGE SCALE GENOMIC DNA]</scope>
    <source>
        <strain evidence="6">Harm_GR_Male_#8</strain>
        <tissue evidence="6">Whole organism</tissue>
    </source>
</reference>
<organism evidence="6 7">
    <name type="scientific">Helicoverpa armigera</name>
    <name type="common">Cotton bollworm</name>
    <name type="synonym">Heliothis armigera</name>
    <dbReference type="NCBI Taxonomy" id="29058"/>
    <lineage>
        <taxon>Eukaryota</taxon>
        <taxon>Metazoa</taxon>
        <taxon>Ecdysozoa</taxon>
        <taxon>Arthropoda</taxon>
        <taxon>Hexapoda</taxon>
        <taxon>Insecta</taxon>
        <taxon>Pterygota</taxon>
        <taxon>Neoptera</taxon>
        <taxon>Endopterygota</taxon>
        <taxon>Lepidoptera</taxon>
        <taxon>Glossata</taxon>
        <taxon>Ditrysia</taxon>
        <taxon>Noctuoidea</taxon>
        <taxon>Noctuidae</taxon>
        <taxon>Heliothinae</taxon>
        <taxon>Helicoverpa</taxon>
    </lineage>
</organism>
<evidence type="ECO:0000256" key="4">
    <source>
        <dbReference type="RuleBase" id="RU003330"/>
    </source>
</evidence>
<evidence type="ECO:0000256" key="3">
    <source>
        <dbReference type="ARBA" id="ARBA00022777"/>
    </source>
</evidence>
<dbReference type="AlphaFoldDB" id="A0A2W1BM84"/>